<dbReference type="InterPro" id="IPR000515">
    <property type="entry name" value="MetI-like"/>
</dbReference>
<sequence length="259" mass="28964">MSAIILLPMFWILISGFKTNNEIFTNTFALPKEWRVSNYILAWKYGVGDYFLNSIFVTGISTAATVLISLLASFALTHSRFNFKLRNPVLIFIISGLMLAPQVALLPLYDLLSKLKIYDTYFAMVIPYLAFRISFTVFLMRAYLLSIPKELEDAAYIDGCNSLKVLTSIVMPLSKPIIATSALLTGMYCWNEFMFALVFTSSNNLRTIPLGLMNMRGTLRTEWGILIAALALSALPIIIVFILLQKQFIRGLVAGGVKG</sequence>
<dbReference type="CDD" id="cd06261">
    <property type="entry name" value="TM_PBP2"/>
    <property type="match status" value="1"/>
</dbReference>
<name>A0A412ZGJ5_9FIRM</name>
<comment type="subcellular location">
    <subcellularLocation>
        <location evidence="1 7">Cell membrane</location>
        <topology evidence="1 7">Multi-pass membrane protein</topology>
    </subcellularLocation>
</comment>
<keyword evidence="6 7" id="KW-0472">Membrane</keyword>
<reference evidence="9 10" key="1">
    <citation type="submission" date="2018-08" db="EMBL/GenBank/DDBJ databases">
        <title>A genome reference for cultivated species of the human gut microbiota.</title>
        <authorList>
            <person name="Zou Y."/>
            <person name="Xue W."/>
            <person name="Luo G."/>
        </authorList>
    </citation>
    <scope>NUCLEOTIDE SEQUENCE [LARGE SCALE GENOMIC DNA]</scope>
    <source>
        <strain evidence="9 10">AF14-18</strain>
    </source>
</reference>
<feature type="transmembrane region" description="Helical" evidence="7">
    <location>
        <begin position="89"/>
        <end position="109"/>
    </location>
</feature>
<dbReference type="SUPFAM" id="SSF161098">
    <property type="entry name" value="MetI-like"/>
    <property type="match status" value="1"/>
</dbReference>
<evidence type="ECO:0000256" key="3">
    <source>
        <dbReference type="ARBA" id="ARBA00022475"/>
    </source>
</evidence>
<keyword evidence="3" id="KW-1003">Cell membrane</keyword>
<dbReference type="Pfam" id="PF00528">
    <property type="entry name" value="BPD_transp_1"/>
    <property type="match status" value="1"/>
</dbReference>
<feature type="transmembrane region" description="Helical" evidence="7">
    <location>
        <begin position="121"/>
        <end position="140"/>
    </location>
</feature>
<dbReference type="InterPro" id="IPR035906">
    <property type="entry name" value="MetI-like_sf"/>
</dbReference>
<evidence type="ECO:0000259" key="8">
    <source>
        <dbReference type="PROSITE" id="PS50928"/>
    </source>
</evidence>
<accession>A0A412ZGJ5</accession>
<evidence type="ECO:0000256" key="2">
    <source>
        <dbReference type="ARBA" id="ARBA00022448"/>
    </source>
</evidence>
<dbReference type="AlphaFoldDB" id="A0A412ZGJ5"/>
<evidence type="ECO:0000256" key="1">
    <source>
        <dbReference type="ARBA" id="ARBA00004651"/>
    </source>
</evidence>
<dbReference type="GO" id="GO:0005886">
    <property type="term" value="C:plasma membrane"/>
    <property type="evidence" value="ECO:0007669"/>
    <property type="project" value="UniProtKB-SubCell"/>
</dbReference>
<evidence type="ECO:0000256" key="7">
    <source>
        <dbReference type="RuleBase" id="RU363032"/>
    </source>
</evidence>
<dbReference type="Gene3D" id="1.10.3720.10">
    <property type="entry name" value="MetI-like"/>
    <property type="match status" value="1"/>
</dbReference>
<feature type="domain" description="ABC transmembrane type-1" evidence="8">
    <location>
        <begin position="51"/>
        <end position="244"/>
    </location>
</feature>
<feature type="transmembrane region" description="Helical" evidence="7">
    <location>
        <begin position="223"/>
        <end position="244"/>
    </location>
</feature>
<comment type="caution">
    <text evidence="9">The sequence shown here is derived from an EMBL/GenBank/DDBJ whole genome shotgun (WGS) entry which is preliminary data.</text>
</comment>
<dbReference type="PANTHER" id="PTHR43744">
    <property type="entry name" value="ABC TRANSPORTER PERMEASE PROTEIN MG189-RELATED-RELATED"/>
    <property type="match status" value="1"/>
</dbReference>
<comment type="similarity">
    <text evidence="7">Belongs to the binding-protein-dependent transport system permease family.</text>
</comment>
<evidence type="ECO:0000313" key="9">
    <source>
        <dbReference type="EMBL" id="RGV79273.1"/>
    </source>
</evidence>
<dbReference type="EMBL" id="QRZM01000001">
    <property type="protein sequence ID" value="RGV79273.1"/>
    <property type="molecule type" value="Genomic_DNA"/>
</dbReference>
<dbReference type="GO" id="GO:0055085">
    <property type="term" value="P:transmembrane transport"/>
    <property type="evidence" value="ECO:0007669"/>
    <property type="project" value="InterPro"/>
</dbReference>
<protein>
    <submittedName>
        <fullName evidence="9">Carbohydrate ABC transporter permease</fullName>
    </submittedName>
</protein>
<keyword evidence="4 7" id="KW-0812">Transmembrane</keyword>
<evidence type="ECO:0000256" key="6">
    <source>
        <dbReference type="ARBA" id="ARBA00023136"/>
    </source>
</evidence>
<evidence type="ECO:0000256" key="4">
    <source>
        <dbReference type="ARBA" id="ARBA00022692"/>
    </source>
</evidence>
<gene>
    <name evidence="9" type="ORF">DWW02_01450</name>
</gene>
<dbReference type="Proteomes" id="UP000284543">
    <property type="component" value="Unassembled WGS sequence"/>
</dbReference>
<organism evidence="9 10">
    <name type="scientific">Enterocloster bolteae</name>
    <dbReference type="NCBI Taxonomy" id="208479"/>
    <lineage>
        <taxon>Bacteria</taxon>
        <taxon>Bacillati</taxon>
        <taxon>Bacillota</taxon>
        <taxon>Clostridia</taxon>
        <taxon>Lachnospirales</taxon>
        <taxon>Lachnospiraceae</taxon>
        <taxon>Enterocloster</taxon>
    </lineage>
</organism>
<proteinExistence type="inferred from homology"/>
<dbReference type="PROSITE" id="PS50928">
    <property type="entry name" value="ABC_TM1"/>
    <property type="match status" value="1"/>
</dbReference>
<dbReference type="PANTHER" id="PTHR43744:SF8">
    <property type="entry name" value="SN-GLYCEROL-3-PHOSPHATE TRANSPORT SYSTEM PERMEASE PROTEIN UGPE"/>
    <property type="match status" value="1"/>
</dbReference>
<evidence type="ECO:0000313" key="10">
    <source>
        <dbReference type="Proteomes" id="UP000284543"/>
    </source>
</evidence>
<feature type="transmembrane region" description="Helical" evidence="7">
    <location>
        <begin position="50"/>
        <end position="77"/>
    </location>
</feature>
<keyword evidence="2 7" id="KW-0813">Transport</keyword>
<keyword evidence="5 7" id="KW-1133">Transmembrane helix</keyword>
<evidence type="ECO:0000256" key="5">
    <source>
        <dbReference type="ARBA" id="ARBA00022989"/>
    </source>
</evidence>